<evidence type="ECO:0000256" key="9">
    <source>
        <dbReference type="ARBA" id="ARBA00023136"/>
    </source>
</evidence>
<dbReference type="GO" id="GO:0031501">
    <property type="term" value="C:mannosyltransferase complex"/>
    <property type="evidence" value="ECO:0007669"/>
    <property type="project" value="TreeGrafter"/>
</dbReference>
<dbReference type="PANTHER" id="PTHR12468">
    <property type="entry name" value="GPI MANNOSYLTRANSFERASE 2"/>
    <property type="match status" value="1"/>
</dbReference>
<feature type="transmembrane region" description="Helical" evidence="10">
    <location>
        <begin position="349"/>
        <end position="368"/>
    </location>
</feature>
<comment type="subcellular location">
    <subcellularLocation>
        <location evidence="1">Endoplasmic reticulum membrane</location>
        <topology evidence="1">Multi-pass membrane protein</topology>
    </subcellularLocation>
</comment>
<dbReference type="GO" id="GO:0004376">
    <property type="term" value="F:GPI mannosyltransferase activity"/>
    <property type="evidence" value="ECO:0007669"/>
    <property type="project" value="InterPro"/>
</dbReference>
<protein>
    <recommendedName>
        <fullName evidence="13">Glycosyltransferase RgtA/B/C/D-like domain-containing protein</fullName>
    </recommendedName>
</protein>
<evidence type="ECO:0000256" key="6">
    <source>
        <dbReference type="ARBA" id="ARBA00022692"/>
    </source>
</evidence>
<organism evidence="11 12">
    <name type="scientific">Sulfobacillus benefaciens</name>
    <dbReference type="NCBI Taxonomy" id="453960"/>
    <lineage>
        <taxon>Bacteria</taxon>
        <taxon>Bacillati</taxon>
        <taxon>Bacillota</taxon>
        <taxon>Clostridia</taxon>
        <taxon>Eubacteriales</taxon>
        <taxon>Clostridiales Family XVII. Incertae Sedis</taxon>
        <taxon>Sulfobacillus</taxon>
    </lineage>
</organism>
<evidence type="ECO:0000313" key="12">
    <source>
        <dbReference type="Proteomes" id="UP000242972"/>
    </source>
</evidence>
<feature type="transmembrane region" description="Helical" evidence="10">
    <location>
        <begin position="164"/>
        <end position="191"/>
    </location>
</feature>
<evidence type="ECO:0000256" key="8">
    <source>
        <dbReference type="ARBA" id="ARBA00022989"/>
    </source>
</evidence>
<feature type="transmembrane region" description="Helical" evidence="10">
    <location>
        <begin position="66"/>
        <end position="84"/>
    </location>
</feature>
<reference evidence="11 12" key="1">
    <citation type="journal article" date="2014" name="BMC Genomics">
        <title>Comparison of environmental and isolate Sulfobacillus genomes reveals diverse carbon, sulfur, nitrogen, and hydrogen metabolisms.</title>
        <authorList>
            <person name="Justice N.B."/>
            <person name="Norman A."/>
            <person name="Brown C.T."/>
            <person name="Singh A."/>
            <person name="Thomas B.C."/>
            <person name="Banfield J.F."/>
        </authorList>
    </citation>
    <scope>NUCLEOTIDE SEQUENCE [LARGE SCALE GENOMIC DNA]</scope>
    <source>
        <strain evidence="11">AMDSBA4</strain>
    </source>
</reference>
<dbReference type="GO" id="GO:0000009">
    <property type="term" value="F:alpha-1,6-mannosyltransferase activity"/>
    <property type="evidence" value="ECO:0007669"/>
    <property type="project" value="InterPro"/>
</dbReference>
<evidence type="ECO:0008006" key="13">
    <source>
        <dbReference type="Google" id="ProtNLM"/>
    </source>
</evidence>
<dbReference type="AlphaFoldDB" id="A0A2T2XIJ5"/>
<evidence type="ECO:0000256" key="1">
    <source>
        <dbReference type="ARBA" id="ARBA00004477"/>
    </source>
</evidence>
<name>A0A2T2XIJ5_9FIRM</name>
<gene>
    <name evidence="11" type="ORF">C7B46_06155</name>
</gene>
<keyword evidence="9 10" id="KW-0472">Membrane</keyword>
<dbReference type="EMBL" id="PXYW01000010">
    <property type="protein sequence ID" value="PSR34304.1"/>
    <property type="molecule type" value="Genomic_DNA"/>
</dbReference>
<keyword evidence="3" id="KW-0337">GPI-anchor biosynthesis</keyword>
<feature type="transmembrane region" description="Helical" evidence="10">
    <location>
        <begin position="203"/>
        <end position="222"/>
    </location>
</feature>
<proteinExistence type="predicted"/>
<evidence type="ECO:0000313" key="11">
    <source>
        <dbReference type="EMBL" id="PSR34304.1"/>
    </source>
</evidence>
<feature type="transmembrane region" description="Helical" evidence="10">
    <location>
        <begin position="125"/>
        <end position="158"/>
    </location>
</feature>
<feature type="transmembrane region" description="Helical" evidence="10">
    <location>
        <begin position="266"/>
        <end position="285"/>
    </location>
</feature>
<dbReference type="GO" id="GO:0016020">
    <property type="term" value="C:membrane"/>
    <property type="evidence" value="ECO:0007669"/>
    <property type="project" value="GOC"/>
</dbReference>
<comment type="caution">
    <text evidence="11">The sequence shown here is derived from an EMBL/GenBank/DDBJ whole genome shotgun (WGS) entry which is preliminary data.</text>
</comment>
<evidence type="ECO:0000256" key="5">
    <source>
        <dbReference type="ARBA" id="ARBA00022679"/>
    </source>
</evidence>
<feature type="transmembrane region" description="Helical" evidence="10">
    <location>
        <begin position="7"/>
        <end position="28"/>
    </location>
</feature>
<dbReference type="InterPro" id="IPR007315">
    <property type="entry name" value="PIG-V/Gpi18"/>
</dbReference>
<evidence type="ECO:0000256" key="3">
    <source>
        <dbReference type="ARBA" id="ARBA00022502"/>
    </source>
</evidence>
<keyword evidence="6 10" id="KW-0812">Transmembrane</keyword>
<dbReference type="Proteomes" id="UP000242972">
    <property type="component" value="Unassembled WGS sequence"/>
</dbReference>
<accession>A0A2T2XIJ5</accession>
<evidence type="ECO:0000256" key="10">
    <source>
        <dbReference type="SAM" id="Phobius"/>
    </source>
</evidence>
<sequence length="369" mass="42674">MREIWQTLLFSRIALVLVGWIGLARFPWKYYSPEFNVTSNPLVLMWIRWDAMWYTRIALHGYWTQALAFFPLYPLLIAGVHWASLTVLSVYSASLVVSNLGLIAFAVTFYALVNEYFDDAIARRSLWITIMFPTAFFLSAAYTESVFLFLSTAVFLLAKRRRYWAAGLVGLFAAITRNEGVFTVIPILWAYYQDYGLRFHKRILSVLGIPLGIAAFMVYQWADFGNPLTFIQAESYWGRHITWPWIGVFLAIQEIFRGGPLQANTVLSMIDLVSAIGFIALWLYGWRKRFPLDWLIYWGMLLLVDISAPDIGGRSPLLSMSRLVLILFPGFVALGILSENDTWRRFLQWTLPGLQMVFFLLFVTWRWIA</sequence>
<feature type="transmembrane region" description="Helical" evidence="10">
    <location>
        <begin position="90"/>
        <end position="113"/>
    </location>
</feature>
<feature type="transmembrane region" description="Helical" evidence="10">
    <location>
        <begin position="292"/>
        <end position="311"/>
    </location>
</feature>
<dbReference type="UniPathway" id="UPA00196"/>
<evidence type="ECO:0000256" key="2">
    <source>
        <dbReference type="ARBA" id="ARBA00004687"/>
    </source>
</evidence>
<keyword evidence="7" id="KW-0256">Endoplasmic reticulum</keyword>
<keyword evidence="4" id="KW-0328">Glycosyltransferase</keyword>
<keyword evidence="8 10" id="KW-1133">Transmembrane helix</keyword>
<dbReference type="GO" id="GO:0006506">
    <property type="term" value="P:GPI anchor biosynthetic process"/>
    <property type="evidence" value="ECO:0007669"/>
    <property type="project" value="UniProtKB-UniPathway"/>
</dbReference>
<feature type="transmembrane region" description="Helical" evidence="10">
    <location>
        <begin position="317"/>
        <end position="337"/>
    </location>
</feature>
<evidence type="ECO:0000256" key="7">
    <source>
        <dbReference type="ARBA" id="ARBA00022824"/>
    </source>
</evidence>
<comment type="pathway">
    <text evidence="2">Glycolipid biosynthesis; glycosylphosphatidylinositol-anchor biosynthesis.</text>
</comment>
<dbReference type="PANTHER" id="PTHR12468:SF2">
    <property type="entry name" value="GPI MANNOSYLTRANSFERASE 2"/>
    <property type="match status" value="1"/>
</dbReference>
<evidence type="ECO:0000256" key="4">
    <source>
        <dbReference type="ARBA" id="ARBA00022676"/>
    </source>
</evidence>
<keyword evidence="5" id="KW-0808">Transferase</keyword>